<name>A0A559J6I5_9BACL</name>
<accession>A0A559J6I5</accession>
<evidence type="ECO:0000259" key="1">
    <source>
        <dbReference type="Pfam" id="PF00534"/>
    </source>
</evidence>
<protein>
    <submittedName>
        <fullName evidence="3">Glycosyltransferase</fullName>
    </submittedName>
</protein>
<evidence type="ECO:0000313" key="4">
    <source>
        <dbReference type="Proteomes" id="UP000316330"/>
    </source>
</evidence>
<dbReference type="InterPro" id="IPR028098">
    <property type="entry name" value="Glyco_trans_4-like_N"/>
</dbReference>
<proteinExistence type="predicted"/>
<feature type="domain" description="Glycosyl transferase family 1" evidence="1">
    <location>
        <begin position="183"/>
        <end position="353"/>
    </location>
</feature>
<dbReference type="Pfam" id="PF13439">
    <property type="entry name" value="Glyco_transf_4"/>
    <property type="match status" value="1"/>
</dbReference>
<dbReference type="OrthoDB" id="9765330at2"/>
<dbReference type="GO" id="GO:0016757">
    <property type="term" value="F:glycosyltransferase activity"/>
    <property type="evidence" value="ECO:0007669"/>
    <property type="project" value="InterPro"/>
</dbReference>
<dbReference type="PANTHER" id="PTHR12526">
    <property type="entry name" value="GLYCOSYLTRANSFERASE"/>
    <property type="match status" value="1"/>
</dbReference>
<dbReference type="AlphaFoldDB" id="A0A559J6I5"/>
<dbReference type="Proteomes" id="UP000316330">
    <property type="component" value="Unassembled WGS sequence"/>
</dbReference>
<dbReference type="Gene3D" id="3.40.50.2000">
    <property type="entry name" value="Glycogen Phosphorylase B"/>
    <property type="match status" value="2"/>
</dbReference>
<gene>
    <name evidence="3" type="ORF">FPZ45_23535</name>
</gene>
<comment type="caution">
    <text evidence="3">The sequence shown here is derived from an EMBL/GenBank/DDBJ whole genome shotgun (WGS) entry which is preliminary data.</text>
</comment>
<dbReference type="SUPFAM" id="SSF53756">
    <property type="entry name" value="UDP-Glycosyltransferase/glycogen phosphorylase"/>
    <property type="match status" value="1"/>
</dbReference>
<dbReference type="PANTHER" id="PTHR12526:SF572">
    <property type="entry name" value="BLL5144 PROTEIN"/>
    <property type="match status" value="1"/>
</dbReference>
<keyword evidence="3" id="KW-0808">Transferase</keyword>
<keyword evidence="4" id="KW-1185">Reference proteome</keyword>
<dbReference type="InterPro" id="IPR001296">
    <property type="entry name" value="Glyco_trans_1"/>
</dbReference>
<organism evidence="3 4">
    <name type="scientific">Cohnella terricola</name>
    <dbReference type="NCBI Taxonomy" id="1289167"/>
    <lineage>
        <taxon>Bacteria</taxon>
        <taxon>Bacillati</taxon>
        <taxon>Bacillota</taxon>
        <taxon>Bacilli</taxon>
        <taxon>Bacillales</taxon>
        <taxon>Paenibacillaceae</taxon>
        <taxon>Cohnella</taxon>
    </lineage>
</organism>
<sequence>MNTRLPQIAYMSTYIPKKCGLATYTHHLREAITQAKGTRAQDPVIAICNPDERADYHEPWMLPVIKQDQEDYRRVAETINQSSAEVVSLQHEFGIFGGDAGSYVHEFLRRVKKPVVTTFHTVFEHPAAPYADIQKEIARWSDHILVMNRKAIGYLHDNFDIPLEKITFVPHGAPVPNKADRLNLRKEAGWENRKVLFTFGLLGRGKGIELILRALASAVQAVPELLYIIAGQTHPEVRKHEGEAYREELKDLIRELGLEHHVQWIDRYLPEEELVSLISACDLYVTPYPGMGQITSGTLAYAAGLGRPILSTPYVYAKDLVQGYEEMLLPFGNAAEWSSKLIEVFTYPGMLANWERVISEIGRTMHWPHVGAQHLRLFQQVITKQRDTIADVV</sequence>
<evidence type="ECO:0000313" key="3">
    <source>
        <dbReference type="EMBL" id="TVX95500.1"/>
    </source>
</evidence>
<feature type="domain" description="Glycosyltransferase subfamily 4-like N-terminal" evidence="2">
    <location>
        <begin position="47"/>
        <end position="172"/>
    </location>
</feature>
<dbReference type="CDD" id="cd03822">
    <property type="entry name" value="GT4_mannosyltransferase-like"/>
    <property type="match status" value="1"/>
</dbReference>
<dbReference type="EMBL" id="VNJJ01000022">
    <property type="protein sequence ID" value="TVX95500.1"/>
    <property type="molecule type" value="Genomic_DNA"/>
</dbReference>
<evidence type="ECO:0000259" key="2">
    <source>
        <dbReference type="Pfam" id="PF13439"/>
    </source>
</evidence>
<reference evidence="3 4" key="1">
    <citation type="submission" date="2019-07" db="EMBL/GenBank/DDBJ databases">
        <authorList>
            <person name="Kim J."/>
        </authorList>
    </citation>
    <scope>NUCLEOTIDE SEQUENCE [LARGE SCALE GENOMIC DNA]</scope>
    <source>
        <strain evidence="3 4">G13</strain>
    </source>
</reference>
<dbReference type="Pfam" id="PF00534">
    <property type="entry name" value="Glycos_transf_1"/>
    <property type="match status" value="1"/>
</dbReference>
<dbReference type="RefSeq" id="WP_144707100.1">
    <property type="nucleotide sequence ID" value="NZ_VNJJ01000022.1"/>
</dbReference>